<dbReference type="GeneID" id="95984023"/>
<dbReference type="Proteomes" id="UP001565368">
    <property type="component" value="Unassembled WGS sequence"/>
</dbReference>
<protein>
    <submittedName>
        <fullName evidence="1">Uncharacterized protein</fullName>
    </submittedName>
</protein>
<evidence type="ECO:0000313" key="1">
    <source>
        <dbReference type="EMBL" id="KAL1411985.1"/>
    </source>
</evidence>
<accession>A0ABR3QB94</accession>
<reference evidence="1 2" key="1">
    <citation type="submission" date="2023-08" db="EMBL/GenBank/DDBJ databases">
        <title>Annotated Genome Sequence of Vanrija albida AlHP1.</title>
        <authorList>
            <person name="Herzog R."/>
        </authorList>
    </citation>
    <scope>NUCLEOTIDE SEQUENCE [LARGE SCALE GENOMIC DNA]</scope>
    <source>
        <strain evidence="1 2">AlHP1</strain>
    </source>
</reference>
<name>A0ABR3QB94_9TREE</name>
<dbReference type="RefSeq" id="XP_069211929.1">
    <property type="nucleotide sequence ID" value="XM_069351543.1"/>
</dbReference>
<sequence length="312" mass="33954">MDKPRIPPPYRDLRIAAFGRVPALEWPPVRTPPPTRSPLLPLVPLAARLGGLVSAVPEDQGFFSFNAALQGLADIPAILHALATCPVVQVSLTFIAQDVPATQLLFDELELPVGLSYLDLSALNLPRAAIPNFAAFLRRSYASGVEHIMIPKTAFVDRAALFAAISSVVESHPTLHHINLPGLVVPSQRNRAAKAAVRAEFRGLLNAARVLSHIRCDCTICARSHALEFGRPHAKRLPPRAVRRILEFAADDFTPAMVGKICDLVEKKTDLALVSATLGSYRDIGYRTRADATDEWIRNGGFYVAGVRREAA</sequence>
<comment type="caution">
    <text evidence="1">The sequence shown here is derived from an EMBL/GenBank/DDBJ whole genome shotgun (WGS) entry which is preliminary data.</text>
</comment>
<gene>
    <name evidence="1" type="ORF">Q8F55_002980</name>
</gene>
<organism evidence="1 2">
    <name type="scientific">Vanrija albida</name>
    <dbReference type="NCBI Taxonomy" id="181172"/>
    <lineage>
        <taxon>Eukaryota</taxon>
        <taxon>Fungi</taxon>
        <taxon>Dikarya</taxon>
        <taxon>Basidiomycota</taxon>
        <taxon>Agaricomycotina</taxon>
        <taxon>Tremellomycetes</taxon>
        <taxon>Trichosporonales</taxon>
        <taxon>Trichosporonaceae</taxon>
        <taxon>Vanrija</taxon>
    </lineage>
</organism>
<dbReference type="EMBL" id="JBBXJM010000002">
    <property type="protein sequence ID" value="KAL1411985.1"/>
    <property type="molecule type" value="Genomic_DNA"/>
</dbReference>
<evidence type="ECO:0000313" key="2">
    <source>
        <dbReference type="Proteomes" id="UP001565368"/>
    </source>
</evidence>
<proteinExistence type="predicted"/>
<keyword evidence="2" id="KW-1185">Reference proteome</keyword>